<dbReference type="InterPro" id="IPR029056">
    <property type="entry name" value="Ribokinase-like"/>
</dbReference>
<dbReference type="PANTHER" id="PTHR47098:SF2">
    <property type="entry name" value="PROTEIN MAK32"/>
    <property type="match status" value="1"/>
</dbReference>
<dbReference type="STRING" id="1036808.A0A0C3E544"/>
<evidence type="ECO:0000313" key="2">
    <source>
        <dbReference type="EMBL" id="KIM67930.1"/>
    </source>
</evidence>
<dbReference type="PANTHER" id="PTHR47098">
    <property type="entry name" value="PROTEIN MAK32"/>
    <property type="match status" value="1"/>
</dbReference>
<dbReference type="SUPFAM" id="SSF53613">
    <property type="entry name" value="Ribokinase-like"/>
    <property type="match status" value="1"/>
</dbReference>
<organism evidence="2 3">
    <name type="scientific">Scleroderma citrinum Foug A</name>
    <dbReference type="NCBI Taxonomy" id="1036808"/>
    <lineage>
        <taxon>Eukaryota</taxon>
        <taxon>Fungi</taxon>
        <taxon>Dikarya</taxon>
        <taxon>Basidiomycota</taxon>
        <taxon>Agaricomycotina</taxon>
        <taxon>Agaricomycetes</taxon>
        <taxon>Agaricomycetidae</taxon>
        <taxon>Boletales</taxon>
        <taxon>Sclerodermatineae</taxon>
        <taxon>Sclerodermataceae</taxon>
        <taxon>Scleroderma</taxon>
    </lineage>
</organism>
<dbReference type="EMBL" id="KN822011">
    <property type="protein sequence ID" value="KIM67930.1"/>
    <property type="molecule type" value="Genomic_DNA"/>
</dbReference>
<reference evidence="3" key="2">
    <citation type="submission" date="2015-01" db="EMBL/GenBank/DDBJ databases">
        <title>Evolutionary Origins and Diversification of the Mycorrhizal Mutualists.</title>
        <authorList>
            <consortium name="DOE Joint Genome Institute"/>
            <consortium name="Mycorrhizal Genomics Consortium"/>
            <person name="Kohler A."/>
            <person name="Kuo A."/>
            <person name="Nagy L.G."/>
            <person name="Floudas D."/>
            <person name="Copeland A."/>
            <person name="Barry K.W."/>
            <person name="Cichocki N."/>
            <person name="Veneault-Fourrey C."/>
            <person name="LaButti K."/>
            <person name="Lindquist E.A."/>
            <person name="Lipzen A."/>
            <person name="Lundell T."/>
            <person name="Morin E."/>
            <person name="Murat C."/>
            <person name="Riley R."/>
            <person name="Ohm R."/>
            <person name="Sun H."/>
            <person name="Tunlid A."/>
            <person name="Henrissat B."/>
            <person name="Grigoriev I.V."/>
            <person name="Hibbett D.S."/>
            <person name="Martin F."/>
        </authorList>
    </citation>
    <scope>NUCLEOTIDE SEQUENCE [LARGE SCALE GENOMIC DNA]</scope>
    <source>
        <strain evidence="3">Foug A</strain>
    </source>
</reference>
<dbReference type="HOGENOM" id="CLU_1424746_0_0_1"/>
<dbReference type="Pfam" id="PF00294">
    <property type="entry name" value="PfkB"/>
    <property type="match status" value="1"/>
</dbReference>
<reference evidence="2 3" key="1">
    <citation type="submission" date="2014-04" db="EMBL/GenBank/DDBJ databases">
        <authorList>
            <consortium name="DOE Joint Genome Institute"/>
            <person name="Kuo A."/>
            <person name="Kohler A."/>
            <person name="Nagy L.G."/>
            <person name="Floudas D."/>
            <person name="Copeland A."/>
            <person name="Barry K.W."/>
            <person name="Cichocki N."/>
            <person name="Veneault-Fourrey C."/>
            <person name="LaButti K."/>
            <person name="Lindquist E.A."/>
            <person name="Lipzen A."/>
            <person name="Lundell T."/>
            <person name="Morin E."/>
            <person name="Murat C."/>
            <person name="Sun H."/>
            <person name="Tunlid A."/>
            <person name="Henrissat B."/>
            <person name="Grigoriev I.V."/>
            <person name="Hibbett D.S."/>
            <person name="Martin F."/>
            <person name="Nordberg H.P."/>
            <person name="Cantor M.N."/>
            <person name="Hua S.X."/>
        </authorList>
    </citation>
    <scope>NUCLEOTIDE SEQUENCE [LARGE SCALE GENOMIC DNA]</scope>
    <source>
        <strain evidence="2 3">Foug A</strain>
    </source>
</reference>
<name>A0A0C3E544_9AGAM</name>
<dbReference type="InParanoid" id="A0A0C3E544"/>
<sequence>MSEAKQVDGWKPITIHEPIPYSCVPEELPSLIKALPSITVLSPNAEEALSLLSISSPITRKSVEVAAARFLELGEDNTGPKCVIIRSGALGAYVATKADGGQWVDAFWTTEDSVKVVDVTGAGNGFLGGFAAGLLLADGDLYEATLYAAVSASFIIEQRGLPTLRMASEKGIEEWNNDLPQRRVDALRQRHVKEIHYKHH</sequence>
<feature type="domain" description="Carbohydrate kinase PfkB" evidence="1">
    <location>
        <begin position="30"/>
        <end position="161"/>
    </location>
</feature>
<protein>
    <recommendedName>
        <fullName evidence="1">Carbohydrate kinase PfkB domain-containing protein</fullName>
    </recommendedName>
</protein>
<accession>A0A0C3E544</accession>
<keyword evidence="3" id="KW-1185">Reference proteome</keyword>
<proteinExistence type="predicted"/>
<evidence type="ECO:0000313" key="3">
    <source>
        <dbReference type="Proteomes" id="UP000053989"/>
    </source>
</evidence>
<dbReference type="Gene3D" id="3.40.1190.20">
    <property type="match status" value="1"/>
</dbReference>
<evidence type="ECO:0000259" key="1">
    <source>
        <dbReference type="Pfam" id="PF00294"/>
    </source>
</evidence>
<gene>
    <name evidence="2" type="ORF">SCLCIDRAFT_1210087</name>
</gene>
<dbReference type="AlphaFoldDB" id="A0A0C3E544"/>
<dbReference type="OrthoDB" id="497927at2759"/>
<dbReference type="Proteomes" id="UP000053989">
    <property type="component" value="Unassembled WGS sequence"/>
</dbReference>
<dbReference type="InterPro" id="IPR011611">
    <property type="entry name" value="PfkB_dom"/>
</dbReference>